<dbReference type="Proteomes" id="UP001500141">
    <property type="component" value="Unassembled WGS sequence"/>
</dbReference>
<dbReference type="InterPro" id="IPR021866">
    <property type="entry name" value="SpoIIAA-like"/>
</dbReference>
<proteinExistence type="predicted"/>
<dbReference type="Pfam" id="PF11964">
    <property type="entry name" value="SpoIIAA-like"/>
    <property type="match status" value="1"/>
</dbReference>
<evidence type="ECO:0000313" key="2">
    <source>
        <dbReference type="Proteomes" id="UP001500141"/>
    </source>
</evidence>
<dbReference type="EMBL" id="BAABIP010000008">
    <property type="protein sequence ID" value="GAA4764240.1"/>
    <property type="molecule type" value="Genomic_DNA"/>
</dbReference>
<evidence type="ECO:0000313" key="1">
    <source>
        <dbReference type="EMBL" id="GAA4764240.1"/>
    </source>
</evidence>
<keyword evidence="2" id="KW-1185">Reference proteome</keyword>
<dbReference type="InterPro" id="IPR038396">
    <property type="entry name" value="SpoIIAA-like_sf"/>
</dbReference>
<comment type="caution">
    <text evidence="1">The sequence shown here is derived from an EMBL/GenBank/DDBJ whole genome shotgun (WGS) entry which is preliminary data.</text>
</comment>
<sequence>MLQLLDFTGGNIIATRANDLLGIKDYEKIHPFIHNIMSTGKKVRWYFEMDDSSSSNSIGFWEDGEIEINYGNIKFTHSNDIELIAIVGDKKWKKCMISIMKPFTMANLRYFELSEKEKAKEWIINEVNADEL</sequence>
<reference evidence="2" key="1">
    <citation type="journal article" date="2019" name="Int. J. Syst. Evol. Microbiol.">
        <title>The Global Catalogue of Microorganisms (GCM) 10K type strain sequencing project: providing services to taxonomists for standard genome sequencing and annotation.</title>
        <authorList>
            <consortium name="The Broad Institute Genomics Platform"/>
            <consortium name="The Broad Institute Genome Sequencing Center for Infectious Disease"/>
            <person name="Wu L."/>
            <person name="Ma J."/>
        </authorList>
    </citation>
    <scope>NUCLEOTIDE SEQUENCE [LARGE SCALE GENOMIC DNA]</scope>
    <source>
        <strain evidence="2">JCM 18198</strain>
    </source>
</reference>
<evidence type="ECO:0008006" key="3">
    <source>
        <dbReference type="Google" id="ProtNLM"/>
    </source>
</evidence>
<organism evidence="1 2">
    <name type="scientific">Flavobacterium hankyongi</name>
    <dbReference type="NCBI Taxonomy" id="1176532"/>
    <lineage>
        <taxon>Bacteria</taxon>
        <taxon>Pseudomonadati</taxon>
        <taxon>Bacteroidota</taxon>
        <taxon>Flavobacteriia</taxon>
        <taxon>Flavobacteriales</taxon>
        <taxon>Flavobacteriaceae</taxon>
        <taxon>Flavobacterium</taxon>
    </lineage>
</organism>
<dbReference type="SUPFAM" id="SSF52091">
    <property type="entry name" value="SpoIIaa-like"/>
    <property type="match status" value="1"/>
</dbReference>
<dbReference type="Gene3D" id="3.40.50.10600">
    <property type="entry name" value="SpoIIaa-like domains"/>
    <property type="match status" value="1"/>
</dbReference>
<dbReference type="InterPro" id="IPR036513">
    <property type="entry name" value="STAS_dom_sf"/>
</dbReference>
<name>A0ABP8ZRN8_9FLAO</name>
<protein>
    <recommendedName>
        <fullName evidence="3">STAS/SEC14 domain-containing protein</fullName>
    </recommendedName>
</protein>
<gene>
    <name evidence="1" type="ORF">GCM10023230_12220</name>
</gene>
<accession>A0ABP8ZRN8</accession>
<dbReference type="RefSeq" id="WP_264542845.1">
    <property type="nucleotide sequence ID" value="NZ_BAABIP010000008.1"/>
</dbReference>